<dbReference type="AlphaFoldDB" id="A0A1E8CKY5"/>
<dbReference type="GO" id="GO:0006352">
    <property type="term" value="P:DNA-templated transcription initiation"/>
    <property type="evidence" value="ECO:0007669"/>
    <property type="project" value="InterPro"/>
</dbReference>
<dbReference type="InterPro" id="IPR013249">
    <property type="entry name" value="RNA_pol_sigma70_r4_t2"/>
</dbReference>
<dbReference type="GO" id="GO:0016987">
    <property type="term" value="F:sigma factor activity"/>
    <property type="evidence" value="ECO:0007669"/>
    <property type="project" value="UniProtKB-KW"/>
</dbReference>
<evidence type="ECO:0000256" key="3">
    <source>
        <dbReference type="ARBA" id="ARBA00023082"/>
    </source>
</evidence>
<evidence type="ECO:0000259" key="5">
    <source>
        <dbReference type="Pfam" id="PF04542"/>
    </source>
</evidence>
<gene>
    <name evidence="7" type="ORF">PHACT_07265</name>
</gene>
<dbReference type="InterPro" id="IPR013325">
    <property type="entry name" value="RNA_pol_sigma_r2"/>
</dbReference>
<evidence type="ECO:0000256" key="2">
    <source>
        <dbReference type="ARBA" id="ARBA00023015"/>
    </source>
</evidence>
<comment type="similarity">
    <text evidence="1">Belongs to the sigma-70 factor family. ECF subfamily.</text>
</comment>
<keyword evidence="3" id="KW-0731">Sigma factor</keyword>
<evidence type="ECO:0000313" key="7">
    <source>
        <dbReference type="EMBL" id="OFE12962.1"/>
    </source>
</evidence>
<organism evidence="7 8">
    <name type="scientific">Pseudohongiella acticola</name>
    <dbReference type="NCBI Taxonomy" id="1524254"/>
    <lineage>
        <taxon>Bacteria</taxon>
        <taxon>Pseudomonadati</taxon>
        <taxon>Pseudomonadota</taxon>
        <taxon>Gammaproteobacteria</taxon>
        <taxon>Pseudomonadales</taxon>
        <taxon>Pseudohongiellaceae</taxon>
        <taxon>Pseudohongiella</taxon>
    </lineage>
</organism>
<dbReference type="SUPFAM" id="SSF88659">
    <property type="entry name" value="Sigma3 and sigma4 domains of RNA polymerase sigma factors"/>
    <property type="match status" value="1"/>
</dbReference>
<dbReference type="Proteomes" id="UP000175669">
    <property type="component" value="Unassembled WGS sequence"/>
</dbReference>
<name>A0A1E8CKY5_9GAMM</name>
<comment type="caution">
    <text evidence="7">The sequence shown here is derived from an EMBL/GenBank/DDBJ whole genome shotgun (WGS) entry which is preliminary data.</text>
</comment>
<dbReference type="NCBIfam" id="TIGR02937">
    <property type="entry name" value="sigma70-ECF"/>
    <property type="match status" value="1"/>
</dbReference>
<dbReference type="Gene3D" id="1.10.1740.10">
    <property type="match status" value="1"/>
</dbReference>
<sequence>MTDQLMDILPGLRRFAWSLTQSVHDADDLLQATVERLLKKGVPEGVEVARWAYTVCRNLWIDEYRSRRVRKSVDVDTDLADAGQIDGENDVQAQMELKQVMQIMQQLPEEQRLTLTMVTVQGMSYLDVAEALEIPVGTVMSRLARARSKLVELVNA</sequence>
<protein>
    <submittedName>
        <fullName evidence="7">RNA polymerase subunit sigma-70</fullName>
    </submittedName>
</protein>
<keyword evidence="4" id="KW-0804">Transcription</keyword>
<dbReference type="PANTHER" id="PTHR43133:SF25">
    <property type="entry name" value="RNA POLYMERASE SIGMA FACTOR RFAY-RELATED"/>
    <property type="match status" value="1"/>
</dbReference>
<dbReference type="Pfam" id="PF08281">
    <property type="entry name" value="Sigma70_r4_2"/>
    <property type="match status" value="1"/>
</dbReference>
<dbReference type="SUPFAM" id="SSF88946">
    <property type="entry name" value="Sigma2 domain of RNA polymerase sigma factors"/>
    <property type="match status" value="1"/>
</dbReference>
<dbReference type="GO" id="GO:0003677">
    <property type="term" value="F:DNA binding"/>
    <property type="evidence" value="ECO:0007669"/>
    <property type="project" value="InterPro"/>
</dbReference>
<keyword evidence="8" id="KW-1185">Reference proteome</keyword>
<evidence type="ECO:0000259" key="6">
    <source>
        <dbReference type="Pfam" id="PF08281"/>
    </source>
</evidence>
<reference evidence="8" key="1">
    <citation type="submission" date="2016-07" db="EMBL/GenBank/DDBJ databases">
        <authorList>
            <person name="Florea S."/>
            <person name="Webb J.S."/>
            <person name="Jaromczyk J."/>
            <person name="Schardl C.L."/>
        </authorList>
    </citation>
    <scope>NUCLEOTIDE SEQUENCE [LARGE SCALE GENOMIC DNA]</scope>
    <source>
        <strain evidence="8">KCTC 42131</strain>
    </source>
</reference>
<evidence type="ECO:0000256" key="1">
    <source>
        <dbReference type="ARBA" id="ARBA00010641"/>
    </source>
</evidence>
<keyword evidence="2" id="KW-0805">Transcription regulation</keyword>
<accession>A0A1E8CKY5</accession>
<dbReference type="PANTHER" id="PTHR43133">
    <property type="entry name" value="RNA POLYMERASE ECF-TYPE SIGMA FACTO"/>
    <property type="match status" value="1"/>
</dbReference>
<evidence type="ECO:0000256" key="4">
    <source>
        <dbReference type="ARBA" id="ARBA00023163"/>
    </source>
</evidence>
<dbReference type="CDD" id="cd06171">
    <property type="entry name" value="Sigma70_r4"/>
    <property type="match status" value="1"/>
</dbReference>
<dbReference type="InterPro" id="IPR007627">
    <property type="entry name" value="RNA_pol_sigma70_r2"/>
</dbReference>
<dbReference type="RefSeq" id="WP_070116571.1">
    <property type="nucleotide sequence ID" value="NZ_MASR01000001.1"/>
</dbReference>
<dbReference type="InterPro" id="IPR013324">
    <property type="entry name" value="RNA_pol_sigma_r3/r4-like"/>
</dbReference>
<dbReference type="EMBL" id="MASR01000001">
    <property type="protein sequence ID" value="OFE12962.1"/>
    <property type="molecule type" value="Genomic_DNA"/>
</dbReference>
<proteinExistence type="inferred from homology"/>
<dbReference type="InterPro" id="IPR014284">
    <property type="entry name" value="RNA_pol_sigma-70_dom"/>
</dbReference>
<dbReference type="OrthoDB" id="9797134at2"/>
<dbReference type="InterPro" id="IPR039425">
    <property type="entry name" value="RNA_pol_sigma-70-like"/>
</dbReference>
<evidence type="ECO:0000313" key="8">
    <source>
        <dbReference type="Proteomes" id="UP000175669"/>
    </source>
</evidence>
<dbReference type="Gene3D" id="1.10.10.10">
    <property type="entry name" value="Winged helix-like DNA-binding domain superfamily/Winged helix DNA-binding domain"/>
    <property type="match status" value="1"/>
</dbReference>
<feature type="domain" description="RNA polymerase sigma factor 70 region 4 type 2" evidence="6">
    <location>
        <begin position="98"/>
        <end position="150"/>
    </location>
</feature>
<dbReference type="STRING" id="1524254.PHACT_07265"/>
<feature type="domain" description="RNA polymerase sigma-70 region 2" evidence="5">
    <location>
        <begin position="9"/>
        <end position="68"/>
    </location>
</feature>
<dbReference type="Pfam" id="PF04542">
    <property type="entry name" value="Sigma70_r2"/>
    <property type="match status" value="1"/>
</dbReference>
<dbReference type="InterPro" id="IPR036388">
    <property type="entry name" value="WH-like_DNA-bd_sf"/>
</dbReference>